<dbReference type="EMBL" id="JAGFNK010000235">
    <property type="protein sequence ID" value="KAI9456446.1"/>
    <property type="molecule type" value="Genomic_DNA"/>
</dbReference>
<gene>
    <name evidence="1" type="ORF">F5148DRAFT_1001987</name>
</gene>
<proteinExistence type="predicted"/>
<sequence length="1093" mass="121298">MRQPESEATKKRSSARMRQPMISSFFSQTTSGSQAGAGSEPLSRSHSPIDLTISDDEEPPPKKQRIAHGPALASTTTSQRQSQSLCAPASQWRYDPSPSPEKRPLDPATKGRRELFAKQLLVDDRAFVDTSGASDGHGLPSDHPDGAPDSSGAESDGKFQQLQELFARKTGQEKKKGKVTRERSSKKQAELGPSGEPYTALELQVRQLKAEHEGVLLMIEVGYKYRFFGEDAKIAAKELGIVAYPDRNFIVASIPTHRRDIHLRKLLSRGYKVGIIAQTETAALKKVGENRNAPFERELTHLYTAVTYVDDIDSADEVDSNDAPVLMCLVEQQRGGMGADEKVNIGMIAICPSTGDVVWDQFEDGHMRTELETRIMHCKPAELLLAEQRLTKPSERMLKYFAGSATTEHGIRIERYKNQMSYTDAFEFVSQFYTQKTQGGKVSTSFTSGKLMAEVADFPKQVIMALAQCIEYLSAFRVADTLLATKFFAKFTTRAHMLLNGNTLTNLEIYQNDTDFTSKGSLMWILNKTVTKFGSRLLRSWVGKPLMDIAVLQERIDAIEEIISTSSQHVHTLRPILRGLPDLAKGLCRIQYGKCTPKELATLLPAFNKIASAFPSFESPSVVGFKSALLNSIFFALPILREPVQQLMDAVVLKKAAAGNKAEMWVDPERYPEIADADGAIILIEKELDDQLKIIRGQLMKPALQWAAVSGDEYLVEVSRSEDMSKIPHTWFMHSSTKKVRRYYTPVVKEKLALREQLREMREAAANKAFLSFLEDLAHSQYAILRDAVNKLATIDCLLSLALVAMRNDYVKPHFTTEEDVLEIVDGRHPMVETLRVDPFVPNSVALGGGEPRSKVITGPNMGGKSSAVRMIALIAIMAQIGSYVPATAVRLSMLDGVLTRMGASDELARGRSTFMVEMSETSDILVNVTNKSLVILDELGRGTSTFDGMAIAHAVLHYLIHMKHCKTLFITHYPLLGADLERRFPEEVQSLHMGFTEDTRINGMREITFLYRLSKGLATESFGIECARLAGVAEDVLETATQQADRMRVSVEEKTKRNKVRKALKLLSICSSGSSVVDATVAMEQLRGILPS</sequence>
<organism evidence="1 2">
    <name type="scientific">Russula earlei</name>
    <dbReference type="NCBI Taxonomy" id="71964"/>
    <lineage>
        <taxon>Eukaryota</taxon>
        <taxon>Fungi</taxon>
        <taxon>Dikarya</taxon>
        <taxon>Basidiomycota</taxon>
        <taxon>Agaricomycotina</taxon>
        <taxon>Agaricomycetes</taxon>
        <taxon>Russulales</taxon>
        <taxon>Russulaceae</taxon>
        <taxon>Russula</taxon>
    </lineage>
</organism>
<evidence type="ECO:0000313" key="1">
    <source>
        <dbReference type="EMBL" id="KAI9456446.1"/>
    </source>
</evidence>
<protein>
    <submittedName>
        <fullName evidence="1">DNA mismatch repair protein MSH3</fullName>
    </submittedName>
</protein>
<reference evidence="1" key="1">
    <citation type="submission" date="2021-03" db="EMBL/GenBank/DDBJ databases">
        <title>Evolutionary priming and transition to the ectomycorrhizal habit in an iconic lineage of mushroom-forming fungi: is preadaptation a requirement?</title>
        <authorList>
            <consortium name="DOE Joint Genome Institute"/>
            <person name="Looney B.P."/>
            <person name="Miyauchi S."/>
            <person name="Morin E."/>
            <person name="Drula E."/>
            <person name="Courty P.E."/>
            <person name="Chicoki N."/>
            <person name="Fauchery L."/>
            <person name="Kohler A."/>
            <person name="Kuo A."/>
            <person name="LaButti K."/>
            <person name="Pangilinan J."/>
            <person name="Lipzen A."/>
            <person name="Riley R."/>
            <person name="Andreopoulos W."/>
            <person name="He G."/>
            <person name="Johnson J."/>
            <person name="Barry K.W."/>
            <person name="Grigoriev I.V."/>
            <person name="Nagy L."/>
            <person name="Hibbett D."/>
            <person name="Henrissat B."/>
            <person name="Matheny P.B."/>
            <person name="Labbe J."/>
            <person name="Martin A.F."/>
        </authorList>
    </citation>
    <scope>NUCLEOTIDE SEQUENCE</scope>
    <source>
        <strain evidence="1">BPL698</strain>
    </source>
</reference>
<comment type="caution">
    <text evidence="1">The sequence shown here is derived from an EMBL/GenBank/DDBJ whole genome shotgun (WGS) entry which is preliminary data.</text>
</comment>
<name>A0ACC0U1I5_9AGAM</name>
<evidence type="ECO:0000313" key="2">
    <source>
        <dbReference type="Proteomes" id="UP001207468"/>
    </source>
</evidence>
<keyword evidence="2" id="KW-1185">Reference proteome</keyword>
<accession>A0ACC0U1I5</accession>
<dbReference type="Proteomes" id="UP001207468">
    <property type="component" value="Unassembled WGS sequence"/>
</dbReference>